<dbReference type="InterPro" id="IPR007681">
    <property type="entry name" value="Mog1"/>
</dbReference>
<keyword evidence="3" id="KW-1185">Reference proteome</keyword>
<dbReference type="GO" id="GO:0005085">
    <property type="term" value="F:guanyl-nucleotide exchange factor activity"/>
    <property type="evidence" value="ECO:0007669"/>
    <property type="project" value="TreeGrafter"/>
</dbReference>
<reference evidence="2" key="1">
    <citation type="submission" date="2022-12" db="EMBL/GenBank/DDBJ databases">
        <authorList>
            <person name="Petersen C."/>
        </authorList>
    </citation>
    <scope>NUCLEOTIDE SEQUENCE</scope>
    <source>
        <strain evidence="2">IBT 15544</strain>
    </source>
</reference>
<dbReference type="GO" id="GO:0005634">
    <property type="term" value="C:nucleus"/>
    <property type="evidence" value="ECO:0007669"/>
    <property type="project" value="TreeGrafter"/>
</dbReference>
<dbReference type="Proteomes" id="UP001150904">
    <property type="component" value="Unassembled WGS sequence"/>
</dbReference>
<dbReference type="GO" id="GO:0031267">
    <property type="term" value="F:small GTPase binding"/>
    <property type="evidence" value="ECO:0007669"/>
    <property type="project" value="TreeGrafter"/>
</dbReference>
<reference evidence="2" key="2">
    <citation type="journal article" date="2023" name="IMA Fungus">
        <title>Comparative genomic study of the Penicillium genus elucidates a diverse pangenome and 15 lateral gene transfer events.</title>
        <authorList>
            <person name="Petersen C."/>
            <person name="Sorensen T."/>
            <person name="Nielsen M.R."/>
            <person name="Sondergaard T.E."/>
            <person name="Sorensen J.L."/>
            <person name="Fitzpatrick D.A."/>
            <person name="Frisvad J.C."/>
            <person name="Nielsen K.L."/>
        </authorList>
    </citation>
    <scope>NUCLEOTIDE SEQUENCE</scope>
    <source>
        <strain evidence="2">IBT 15544</strain>
    </source>
</reference>
<evidence type="ECO:0000313" key="3">
    <source>
        <dbReference type="Proteomes" id="UP001150904"/>
    </source>
</evidence>
<organism evidence="2 3">
    <name type="scientific">Penicillium cinerascens</name>
    <dbReference type="NCBI Taxonomy" id="70096"/>
    <lineage>
        <taxon>Eukaryota</taxon>
        <taxon>Fungi</taxon>
        <taxon>Dikarya</taxon>
        <taxon>Ascomycota</taxon>
        <taxon>Pezizomycotina</taxon>
        <taxon>Eurotiomycetes</taxon>
        <taxon>Eurotiomycetidae</taxon>
        <taxon>Eurotiales</taxon>
        <taxon>Aspergillaceae</taxon>
        <taxon>Penicillium</taxon>
    </lineage>
</organism>
<name>A0A9W9J4B8_9EURO</name>
<feature type="region of interest" description="Disordered" evidence="1">
    <location>
        <begin position="441"/>
        <end position="462"/>
    </location>
</feature>
<gene>
    <name evidence="2" type="ORF">N7498_009378</name>
</gene>
<dbReference type="CDD" id="cd18724">
    <property type="entry name" value="PIN_LabA-like"/>
    <property type="match status" value="1"/>
</dbReference>
<feature type="region of interest" description="Disordered" evidence="1">
    <location>
        <begin position="27"/>
        <end position="66"/>
    </location>
</feature>
<protein>
    <recommendedName>
        <fullName evidence="4">NYN domain-containing protein</fullName>
    </recommendedName>
</protein>
<dbReference type="Gene3D" id="3.40.50.1010">
    <property type="entry name" value="5'-nuclease"/>
    <property type="match status" value="1"/>
</dbReference>
<feature type="region of interest" description="Disordered" evidence="1">
    <location>
        <begin position="91"/>
        <end position="241"/>
    </location>
</feature>
<dbReference type="OrthoDB" id="5590473at2759"/>
<dbReference type="GO" id="GO:0006606">
    <property type="term" value="P:protein import into nucleus"/>
    <property type="evidence" value="ECO:0007669"/>
    <property type="project" value="TreeGrafter"/>
</dbReference>
<feature type="compositionally biased region" description="Polar residues" evidence="1">
    <location>
        <begin position="124"/>
        <end position="134"/>
    </location>
</feature>
<accession>A0A9W9J4B8</accession>
<dbReference type="EMBL" id="JAPQKR010000016">
    <property type="protein sequence ID" value="KAJ5190393.1"/>
    <property type="molecule type" value="Genomic_DNA"/>
</dbReference>
<feature type="compositionally biased region" description="Polar residues" evidence="1">
    <location>
        <begin position="156"/>
        <end position="171"/>
    </location>
</feature>
<dbReference type="RefSeq" id="XP_058303333.1">
    <property type="nucleotide sequence ID" value="XM_058456434.1"/>
</dbReference>
<evidence type="ECO:0000313" key="2">
    <source>
        <dbReference type="EMBL" id="KAJ5190393.1"/>
    </source>
</evidence>
<feature type="compositionally biased region" description="Basic residues" evidence="1">
    <location>
        <begin position="441"/>
        <end position="451"/>
    </location>
</feature>
<feature type="compositionally biased region" description="Pro residues" evidence="1">
    <location>
        <begin position="191"/>
        <end position="200"/>
    </location>
</feature>
<sequence length="563" mass="62065">MLSLDLTEPASNWDFTAVLDLLRSPTHGDASAPVRRPNPTAPSYSVGQSSQDVGVGDCRSGTEVTPKRSYPKLGDFGSLWDLLDGDDHMKTTAFGDPAPASSINSQPSFDRASPVTLFKRTPHDASSNGRTTPESYHPLSKLTPVSSASKPHVSKDTISGSSSRSYVQTPAITILKRATDQESSSNNTTTPFPPRTPSKPIPGTSDLINTPRAKTKVKAKAIGKDTKSQSEWVSESSAKAESDSSTVIFDSPITKTTGVLAFIPSQVGTQDARTCQDDTPPSSYDDLDLLRNQDNARNIITTPTGIRVLPVAYKTATDRRTGLINKLLKEFPDYAQQVSQVGHSPTSKKKGLEQRPVHVFVDMSNIMVGFHDSVKVSRNIPISTRIRRLHMSFSNFSLIMERDRLTTKRVLVGSDRLPSIDEAEKLGYEANILDRVHKNKHTTPRASKFRKGPQYTSGPETVGGNRWVEQGVDEILHLKILESLLDTDEPATIVLATGDAAEAEYSGGFMRMVERALQRGWTVELVSFSQVTSYAYRKKEFREKWGDLFRVIELDDYVEELFD</sequence>
<evidence type="ECO:0000256" key="1">
    <source>
        <dbReference type="SAM" id="MobiDB-lite"/>
    </source>
</evidence>
<proteinExistence type="predicted"/>
<feature type="compositionally biased region" description="Polar residues" evidence="1">
    <location>
        <begin position="41"/>
        <end position="52"/>
    </location>
</feature>
<dbReference type="PANTHER" id="PTHR15837">
    <property type="entry name" value="RAN GUANINE NUCLEOTIDE RELEASE FACTOR"/>
    <property type="match status" value="1"/>
</dbReference>
<dbReference type="AlphaFoldDB" id="A0A9W9J4B8"/>
<dbReference type="PANTHER" id="PTHR15837:SF5">
    <property type="entry name" value="NYN DOMAIN-CONTAINING PROTEIN"/>
    <property type="match status" value="1"/>
</dbReference>
<dbReference type="GeneID" id="83183735"/>
<comment type="caution">
    <text evidence="2">The sequence shown here is derived from an EMBL/GenBank/DDBJ whole genome shotgun (WGS) entry which is preliminary data.</text>
</comment>
<evidence type="ECO:0008006" key="4">
    <source>
        <dbReference type="Google" id="ProtNLM"/>
    </source>
</evidence>